<name>A0ABR4AP02_9LECA</name>
<reference evidence="5 6" key="1">
    <citation type="submission" date="2024-09" db="EMBL/GenBank/DDBJ databases">
        <title>Rethinking Asexuality: The Enigmatic Case of Functional Sexual Genes in Lepraria (Stereocaulaceae).</title>
        <authorList>
            <person name="Doellman M."/>
            <person name="Sun Y."/>
            <person name="Barcenas-Pena A."/>
            <person name="Lumbsch H.T."/>
            <person name="Grewe F."/>
        </authorList>
    </citation>
    <scope>NUCLEOTIDE SEQUENCE [LARGE SCALE GENOMIC DNA]</scope>
    <source>
        <strain evidence="5 6">Grewe 0041</strain>
    </source>
</reference>
<feature type="transmembrane region" description="Helical" evidence="4">
    <location>
        <begin position="198"/>
        <end position="219"/>
    </location>
</feature>
<feature type="transmembrane region" description="Helical" evidence="4">
    <location>
        <begin position="443"/>
        <end position="464"/>
    </location>
</feature>
<dbReference type="InterPro" id="IPR050327">
    <property type="entry name" value="Proton-linked_MCT"/>
</dbReference>
<feature type="transmembrane region" description="Helical" evidence="4">
    <location>
        <begin position="138"/>
        <end position="162"/>
    </location>
</feature>
<evidence type="ECO:0000256" key="3">
    <source>
        <dbReference type="SAM" id="MobiDB-lite"/>
    </source>
</evidence>
<dbReference type="PANTHER" id="PTHR11360">
    <property type="entry name" value="MONOCARBOXYLATE TRANSPORTER"/>
    <property type="match status" value="1"/>
</dbReference>
<accession>A0ABR4AP02</accession>
<evidence type="ECO:0000313" key="5">
    <source>
        <dbReference type="EMBL" id="KAL2047472.1"/>
    </source>
</evidence>
<comment type="caution">
    <text evidence="5">The sequence shown here is derived from an EMBL/GenBank/DDBJ whole genome shotgun (WGS) entry which is preliminary data.</text>
</comment>
<feature type="compositionally biased region" description="Polar residues" evidence="3">
    <location>
        <begin position="14"/>
        <end position="26"/>
    </location>
</feature>
<comment type="subcellular location">
    <subcellularLocation>
        <location evidence="1">Membrane</location>
        <topology evidence="1">Multi-pass membrane protein</topology>
    </subcellularLocation>
</comment>
<evidence type="ECO:0000256" key="1">
    <source>
        <dbReference type="ARBA" id="ARBA00004141"/>
    </source>
</evidence>
<protein>
    <submittedName>
        <fullName evidence="5">Uncharacterized protein</fullName>
    </submittedName>
</protein>
<keyword evidence="4" id="KW-0472">Membrane</keyword>
<feature type="transmembrane region" description="Helical" evidence="4">
    <location>
        <begin position="365"/>
        <end position="387"/>
    </location>
</feature>
<feature type="transmembrane region" description="Helical" evidence="4">
    <location>
        <begin position="275"/>
        <end position="296"/>
    </location>
</feature>
<dbReference type="InterPro" id="IPR011701">
    <property type="entry name" value="MFS"/>
</dbReference>
<dbReference type="SUPFAM" id="SSF103473">
    <property type="entry name" value="MFS general substrate transporter"/>
    <property type="match status" value="1"/>
</dbReference>
<sequence>MSWRAFLPIRGRSETTNQARLGPKSSQGRRSRSVSTQGVSNEASENGPFDETTNAYALQPVDEGFGAWSYVASAFAMFIVVWGFPQSFPIFQTYLSTGESAKHTDSVILAFLAPGLQDIEEGIMFQILPKAARYRQTLVLVGILIMMLSLLLASCATEAWQIVLTQGILYGIGGIFLNFVHVSIFSEWFDKKKGQAMGLIWLGYRVGGLGFPPVCQWLLEKHGFEQTLRVLIAPMLALLLPCLVLFRGRYPAATVISKPTQPTISKIEALRTPSVLFYLIASSLFGFVTNVPMMFITKFGADLGLNASDRALSLSMVFASNMLGTYVFGRLSDKGFHQWLMGTSALSASLIHFVLWGFIKTKYGVFAYAVCIGLASGGFRNCLFSFYSEVSGQNSELFTAIHSLFSFFDGVAILSVGPVGTALLKVSPELEIGAYAIRRYKYLVAYAGAMTMASGLLVLAPLLLRIIRLPK</sequence>
<gene>
    <name evidence="5" type="ORF">ABVK25_011499</name>
</gene>
<dbReference type="Gene3D" id="1.20.1250.20">
    <property type="entry name" value="MFS general substrate transporter like domains"/>
    <property type="match status" value="1"/>
</dbReference>
<feature type="compositionally biased region" description="Polar residues" evidence="3">
    <location>
        <begin position="33"/>
        <end position="44"/>
    </location>
</feature>
<feature type="transmembrane region" description="Helical" evidence="4">
    <location>
        <begin position="231"/>
        <end position="248"/>
    </location>
</feature>
<dbReference type="Proteomes" id="UP001590951">
    <property type="component" value="Unassembled WGS sequence"/>
</dbReference>
<dbReference type="EMBL" id="JBHFEH010000100">
    <property type="protein sequence ID" value="KAL2047472.1"/>
    <property type="molecule type" value="Genomic_DNA"/>
</dbReference>
<feature type="transmembrane region" description="Helical" evidence="4">
    <location>
        <begin position="399"/>
        <end position="423"/>
    </location>
</feature>
<keyword evidence="4" id="KW-0812">Transmembrane</keyword>
<organism evidence="5 6">
    <name type="scientific">Lepraria finkii</name>
    <dbReference type="NCBI Taxonomy" id="1340010"/>
    <lineage>
        <taxon>Eukaryota</taxon>
        <taxon>Fungi</taxon>
        <taxon>Dikarya</taxon>
        <taxon>Ascomycota</taxon>
        <taxon>Pezizomycotina</taxon>
        <taxon>Lecanoromycetes</taxon>
        <taxon>OSLEUM clade</taxon>
        <taxon>Lecanoromycetidae</taxon>
        <taxon>Lecanorales</taxon>
        <taxon>Lecanorineae</taxon>
        <taxon>Stereocaulaceae</taxon>
        <taxon>Lepraria</taxon>
    </lineage>
</organism>
<comment type="similarity">
    <text evidence="2">Belongs to the major facilitator superfamily. Monocarboxylate porter (TC 2.A.1.13) family.</text>
</comment>
<feature type="transmembrane region" description="Helical" evidence="4">
    <location>
        <begin position="340"/>
        <end position="359"/>
    </location>
</feature>
<feature type="transmembrane region" description="Helical" evidence="4">
    <location>
        <begin position="168"/>
        <end position="186"/>
    </location>
</feature>
<evidence type="ECO:0000256" key="4">
    <source>
        <dbReference type="SAM" id="Phobius"/>
    </source>
</evidence>
<feature type="transmembrane region" description="Helical" evidence="4">
    <location>
        <begin position="65"/>
        <end position="84"/>
    </location>
</feature>
<keyword evidence="6" id="KW-1185">Reference proteome</keyword>
<feature type="region of interest" description="Disordered" evidence="3">
    <location>
        <begin position="14"/>
        <end position="51"/>
    </location>
</feature>
<evidence type="ECO:0000256" key="2">
    <source>
        <dbReference type="ARBA" id="ARBA00006727"/>
    </source>
</evidence>
<evidence type="ECO:0000313" key="6">
    <source>
        <dbReference type="Proteomes" id="UP001590951"/>
    </source>
</evidence>
<dbReference type="InterPro" id="IPR036259">
    <property type="entry name" value="MFS_trans_sf"/>
</dbReference>
<dbReference type="Pfam" id="PF07690">
    <property type="entry name" value="MFS_1"/>
    <property type="match status" value="1"/>
</dbReference>
<proteinExistence type="inferred from homology"/>
<keyword evidence="4" id="KW-1133">Transmembrane helix</keyword>
<dbReference type="PANTHER" id="PTHR11360:SF287">
    <property type="entry name" value="MFS MONOCARBOXYLATE TRANSPORTER"/>
    <property type="match status" value="1"/>
</dbReference>